<protein>
    <submittedName>
        <fullName evidence="1">DUF3168 domain-containing protein</fullName>
    </submittedName>
</protein>
<sequence length="135" mass="14152">MSYQNAAAVQVALYDLLSGDATLAGLVPGGIFDAPPPATPQGTYVVLGEEDVIDRSDVTGPGAEHRVLVQVVSDAAGFLTSKTAAARIGEILPGSQPSLSSGRVVAIWFHQAQARRAEGAALRRIDLRFRVRVEG</sequence>
<dbReference type="Pfam" id="PF11367">
    <property type="entry name" value="Tail_completion_gp17"/>
    <property type="match status" value="1"/>
</dbReference>
<dbReference type="EMBL" id="JAPDFL010000001">
    <property type="protein sequence ID" value="MCW1934322.1"/>
    <property type="molecule type" value="Genomic_DNA"/>
</dbReference>
<dbReference type="InterPro" id="IPR053745">
    <property type="entry name" value="Viral_Tail_Comp_sf"/>
</dbReference>
<gene>
    <name evidence="1" type="ORF">OKW52_19205</name>
</gene>
<proteinExistence type="predicted"/>
<dbReference type="Gene3D" id="3.30.2000.30">
    <property type="match status" value="1"/>
</dbReference>
<dbReference type="Proteomes" id="UP001208938">
    <property type="component" value="Unassembled WGS sequence"/>
</dbReference>
<reference evidence="1 2" key="1">
    <citation type="submission" date="2022-10" db="EMBL/GenBank/DDBJ databases">
        <title>Pararhodobacter sp. nov., isolated from marine algae.</title>
        <authorList>
            <person name="Choi B.J."/>
            <person name="Kim J.M."/>
            <person name="Lee J.K."/>
            <person name="Choi D.G."/>
            <person name="Jeon C.O."/>
        </authorList>
    </citation>
    <scope>NUCLEOTIDE SEQUENCE [LARGE SCALE GENOMIC DNA]</scope>
    <source>
        <strain evidence="1 2">ZQ420</strain>
    </source>
</reference>
<evidence type="ECO:0000313" key="1">
    <source>
        <dbReference type="EMBL" id="MCW1934322.1"/>
    </source>
</evidence>
<evidence type="ECO:0000313" key="2">
    <source>
        <dbReference type="Proteomes" id="UP001208938"/>
    </source>
</evidence>
<organism evidence="1 2">
    <name type="scientific">Pararhodobacter zhoushanensis</name>
    <dbReference type="NCBI Taxonomy" id="2479545"/>
    <lineage>
        <taxon>Bacteria</taxon>
        <taxon>Pseudomonadati</taxon>
        <taxon>Pseudomonadota</taxon>
        <taxon>Alphaproteobacteria</taxon>
        <taxon>Rhodobacterales</taxon>
        <taxon>Paracoccaceae</taxon>
        <taxon>Pararhodobacter</taxon>
    </lineage>
</organism>
<accession>A0ABT3H3H1</accession>
<dbReference type="InterPro" id="IPR021508">
    <property type="entry name" value="Gp17-like"/>
</dbReference>
<comment type="caution">
    <text evidence="1">The sequence shown here is derived from an EMBL/GenBank/DDBJ whole genome shotgun (WGS) entry which is preliminary data.</text>
</comment>
<keyword evidence="2" id="KW-1185">Reference proteome</keyword>
<name>A0ABT3H3H1_9RHOB</name>
<dbReference type="RefSeq" id="WP_264507128.1">
    <property type="nucleotide sequence ID" value="NZ_JAPDFL010000001.1"/>
</dbReference>